<proteinExistence type="predicted"/>
<dbReference type="GeneID" id="112905295"/>
<name>A0A7F5RB51_AGRPL</name>
<dbReference type="AlphaFoldDB" id="A0A7F5RB51"/>
<keyword evidence="1" id="KW-0472">Membrane</keyword>
<reference evidence="3" key="1">
    <citation type="submission" date="2025-08" db="UniProtKB">
        <authorList>
            <consortium name="RefSeq"/>
        </authorList>
    </citation>
    <scope>IDENTIFICATION</scope>
    <source>
        <tissue evidence="3">Entire body</tissue>
    </source>
</reference>
<keyword evidence="1" id="KW-0812">Transmembrane</keyword>
<evidence type="ECO:0000313" key="3">
    <source>
        <dbReference type="RefSeq" id="XP_025833203.1"/>
    </source>
</evidence>
<gene>
    <name evidence="3" type="primary">LOC112905295</name>
</gene>
<keyword evidence="1" id="KW-1133">Transmembrane helix</keyword>
<evidence type="ECO:0000313" key="2">
    <source>
        <dbReference type="Proteomes" id="UP000192223"/>
    </source>
</evidence>
<dbReference type="RefSeq" id="XP_025833203.1">
    <property type="nucleotide sequence ID" value="XM_025977418.1"/>
</dbReference>
<evidence type="ECO:0000256" key="1">
    <source>
        <dbReference type="SAM" id="Phobius"/>
    </source>
</evidence>
<sequence>MIKHLQEIYSKSQLLSTDEEEPLNQLKFNKQTIILSNDTVLCIISFPIVKPIRFKLNKIHPLIKENTILLIPSVFMLKYETLILWYSNCAVVDKNQYYCSNQVKTNVTELSMSPTIYIQNYEEIQALRNGTLLMTTTNHWIINNKQYGCGSYLINYDKITIINQQLFEKETTSIRKEEVQLGMVTLQTPKEGLLKLSNYPQDHREIATLLQKIEKTPAHLQQLTFASHAAITTLSFVILTTLIATLCLKGKIKSVLLKRNRHRANEEHGRELTSSDLCPYL</sequence>
<keyword evidence="2" id="KW-1185">Reference proteome</keyword>
<protein>
    <submittedName>
        <fullName evidence="3">Uncharacterized protein LOC112905295</fullName>
    </submittedName>
</protein>
<accession>A0A7F5RB51</accession>
<organism evidence="2 3">
    <name type="scientific">Agrilus planipennis</name>
    <name type="common">Emerald ash borer</name>
    <name type="synonym">Agrilus marcopoli</name>
    <dbReference type="NCBI Taxonomy" id="224129"/>
    <lineage>
        <taxon>Eukaryota</taxon>
        <taxon>Metazoa</taxon>
        <taxon>Ecdysozoa</taxon>
        <taxon>Arthropoda</taxon>
        <taxon>Hexapoda</taxon>
        <taxon>Insecta</taxon>
        <taxon>Pterygota</taxon>
        <taxon>Neoptera</taxon>
        <taxon>Endopterygota</taxon>
        <taxon>Coleoptera</taxon>
        <taxon>Polyphaga</taxon>
        <taxon>Elateriformia</taxon>
        <taxon>Buprestoidea</taxon>
        <taxon>Buprestidae</taxon>
        <taxon>Agrilinae</taxon>
        <taxon>Agrilus</taxon>
    </lineage>
</organism>
<feature type="transmembrane region" description="Helical" evidence="1">
    <location>
        <begin position="225"/>
        <end position="248"/>
    </location>
</feature>
<dbReference type="KEGG" id="apln:112905295"/>
<dbReference type="Proteomes" id="UP000192223">
    <property type="component" value="Unplaced"/>
</dbReference>
<dbReference type="InParanoid" id="A0A7F5RB51"/>